<protein>
    <submittedName>
        <fullName evidence="2">Uncharacterized protein</fullName>
    </submittedName>
</protein>
<name>A0A382K971_9ZZZZ</name>
<evidence type="ECO:0000256" key="1">
    <source>
        <dbReference type="SAM" id="MobiDB-lite"/>
    </source>
</evidence>
<gene>
    <name evidence="2" type="ORF">METZ01_LOCUS273732</name>
</gene>
<feature type="compositionally biased region" description="Polar residues" evidence="1">
    <location>
        <begin position="25"/>
        <end position="38"/>
    </location>
</feature>
<dbReference type="AlphaFoldDB" id="A0A382K971"/>
<reference evidence="2" key="1">
    <citation type="submission" date="2018-05" db="EMBL/GenBank/DDBJ databases">
        <authorList>
            <person name="Lanie J.A."/>
            <person name="Ng W.-L."/>
            <person name="Kazmierczak K.M."/>
            <person name="Andrzejewski T.M."/>
            <person name="Davidsen T.M."/>
            <person name="Wayne K.J."/>
            <person name="Tettelin H."/>
            <person name="Glass J.I."/>
            <person name="Rusch D."/>
            <person name="Podicherti R."/>
            <person name="Tsui H.-C.T."/>
            <person name="Winkler M.E."/>
        </authorList>
    </citation>
    <scope>NUCLEOTIDE SEQUENCE</scope>
</reference>
<proteinExistence type="predicted"/>
<accession>A0A382K971</accession>
<sequence length="61" mass="6427">MLGHIGQSVCLLLLAICLTGCKRSPSGSTSRTDVSPNDPSEKFLSLMNAGKNYLDQGDATN</sequence>
<evidence type="ECO:0000313" key="2">
    <source>
        <dbReference type="EMBL" id="SVC20878.1"/>
    </source>
</evidence>
<feature type="non-terminal residue" evidence="2">
    <location>
        <position position="61"/>
    </location>
</feature>
<organism evidence="2">
    <name type="scientific">marine metagenome</name>
    <dbReference type="NCBI Taxonomy" id="408172"/>
    <lineage>
        <taxon>unclassified sequences</taxon>
        <taxon>metagenomes</taxon>
        <taxon>ecological metagenomes</taxon>
    </lineage>
</organism>
<feature type="region of interest" description="Disordered" evidence="1">
    <location>
        <begin position="22"/>
        <end position="41"/>
    </location>
</feature>
<dbReference type="EMBL" id="UINC01079149">
    <property type="protein sequence ID" value="SVC20878.1"/>
    <property type="molecule type" value="Genomic_DNA"/>
</dbReference>